<sequence>FLYYHKQCGAWPLLIVSEKVLNDWNSANVSGFEYYSVGINKINSEKLKDKEPPKYFHIIVTGRCELDLDKMGIKIKKKCPSCGKVFFDKEPWEMNKLIIKESTWDKSDLFISELFPAIYLCTEKVIITACQNKHTK</sequence>
<reference evidence="1" key="1">
    <citation type="submission" date="2020-06" db="EMBL/GenBank/DDBJ databases">
        <title>Novel chitinolytic bacterium.</title>
        <authorList>
            <person name="Ungkulpasvich U."/>
            <person name="Kosugi A."/>
            <person name="Uke A."/>
        </authorList>
    </citation>
    <scope>NUCLEOTIDE SEQUENCE</scope>
    <source>
        <strain evidence="1">UUS1-1</strain>
    </source>
</reference>
<gene>
    <name evidence="1" type="ORF">G5B42_04175</name>
</gene>
<protein>
    <submittedName>
        <fullName evidence="1">Uncharacterized protein</fullName>
    </submittedName>
</protein>
<organism evidence="1 2">
    <name type="scientific">Capillibacterium thermochitinicola</name>
    <dbReference type="NCBI Taxonomy" id="2699427"/>
    <lineage>
        <taxon>Bacteria</taxon>
        <taxon>Bacillati</taxon>
        <taxon>Bacillota</taxon>
        <taxon>Capillibacterium</taxon>
    </lineage>
</organism>
<comment type="caution">
    <text evidence="1">The sequence shown here is derived from an EMBL/GenBank/DDBJ whole genome shotgun (WGS) entry which is preliminary data.</text>
</comment>
<keyword evidence="2" id="KW-1185">Reference proteome</keyword>
<feature type="non-terminal residue" evidence="1">
    <location>
        <position position="1"/>
    </location>
</feature>
<dbReference type="Proteomes" id="UP000657177">
    <property type="component" value="Unassembled WGS sequence"/>
</dbReference>
<dbReference type="AlphaFoldDB" id="A0A8J6LI13"/>
<evidence type="ECO:0000313" key="1">
    <source>
        <dbReference type="EMBL" id="MBA2132740.1"/>
    </source>
</evidence>
<accession>A0A8J6LI13</accession>
<proteinExistence type="predicted"/>
<dbReference type="EMBL" id="JAAKDE010000007">
    <property type="protein sequence ID" value="MBA2132740.1"/>
    <property type="molecule type" value="Genomic_DNA"/>
</dbReference>
<name>A0A8J6LI13_9FIRM</name>
<dbReference type="RefSeq" id="WP_181339190.1">
    <property type="nucleotide sequence ID" value="NZ_JAAKDE010000007.1"/>
</dbReference>
<evidence type="ECO:0000313" key="2">
    <source>
        <dbReference type="Proteomes" id="UP000657177"/>
    </source>
</evidence>